<feature type="DNA-binding region" description="OmpR/PhoB-type" evidence="7">
    <location>
        <begin position="1"/>
        <end position="96"/>
    </location>
</feature>
<dbReference type="SMART" id="SM01043">
    <property type="entry name" value="BTAD"/>
    <property type="match status" value="1"/>
</dbReference>
<dbReference type="SUPFAM" id="SSF52540">
    <property type="entry name" value="P-loop containing nucleoside triphosphate hydrolases"/>
    <property type="match status" value="1"/>
</dbReference>
<comment type="caution">
    <text evidence="9">The sequence shown here is derived from an EMBL/GenBank/DDBJ whole genome shotgun (WGS) entry which is preliminary data.</text>
</comment>
<dbReference type="InterPro" id="IPR005158">
    <property type="entry name" value="BTAD"/>
</dbReference>
<keyword evidence="6" id="KW-0802">TPR repeat</keyword>
<dbReference type="InterPro" id="IPR002182">
    <property type="entry name" value="NB-ARC"/>
</dbReference>
<keyword evidence="2" id="KW-0677">Repeat</keyword>
<dbReference type="InterPro" id="IPR036388">
    <property type="entry name" value="WH-like_DNA-bd_sf"/>
</dbReference>
<keyword evidence="4 7" id="KW-0238">DNA-binding</keyword>
<dbReference type="PANTHER" id="PTHR35807">
    <property type="entry name" value="TRANSCRIPTIONAL REGULATOR REDD-RELATED"/>
    <property type="match status" value="1"/>
</dbReference>
<dbReference type="Pfam" id="PF13424">
    <property type="entry name" value="TPR_12"/>
    <property type="match status" value="1"/>
</dbReference>
<protein>
    <submittedName>
        <fullName evidence="9">DNA-binding SARP family transcriptional activator</fullName>
    </submittedName>
</protein>
<dbReference type="SUPFAM" id="SSF46894">
    <property type="entry name" value="C-terminal effector domain of the bipartite response regulators"/>
    <property type="match status" value="1"/>
</dbReference>
<dbReference type="Pfam" id="PF03704">
    <property type="entry name" value="BTAD"/>
    <property type="match status" value="1"/>
</dbReference>
<dbReference type="EMBL" id="JAGINW010000001">
    <property type="protein sequence ID" value="MBP2326138.1"/>
    <property type="molecule type" value="Genomic_DNA"/>
</dbReference>
<dbReference type="Gene3D" id="3.40.50.300">
    <property type="entry name" value="P-loop containing nucleotide triphosphate hydrolases"/>
    <property type="match status" value="1"/>
</dbReference>
<keyword evidence="10" id="KW-1185">Reference proteome</keyword>
<dbReference type="InterPro" id="IPR011990">
    <property type="entry name" value="TPR-like_helical_dom_sf"/>
</dbReference>
<name>A0ABS4TQE2_9PSEU</name>
<feature type="domain" description="OmpR/PhoB-type" evidence="8">
    <location>
        <begin position="1"/>
        <end position="96"/>
    </location>
</feature>
<comment type="similarity">
    <text evidence="1">Belongs to the AfsR/DnrI/RedD regulatory family.</text>
</comment>
<evidence type="ECO:0000256" key="7">
    <source>
        <dbReference type="PROSITE-ProRule" id="PRU01091"/>
    </source>
</evidence>
<evidence type="ECO:0000256" key="3">
    <source>
        <dbReference type="ARBA" id="ARBA00023015"/>
    </source>
</evidence>
<dbReference type="InterPro" id="IPR042197">
    <property type="entry name" value="Apaf_helical"/>
</dbReference>
<dbReference type="PRINTS" id="PR00364">
    <property type="entry name" value="DISEASERSIST"/>
</dbReference>
<dbReference type="InterPro" id="IPR019734">
    <property type="entry name" value="TPR_rpt"/>
</dbReference>
<keyword evidence="3" id="KW-0805">Transcription regulation</keyword>
<dbReference type="Proteomes" id="UP001519332">
    <property type="component" value="Unassembled WGS sequence"/>
</dbReference>
<dbReference type="SMART" id="SM00862">
    <property type="entry name" value="Trans_reg_C"/>
    <property type="match status" value="1"/>
</dbReference>
<dbReference type="InterPro" id="IPR051677">
    <property type="entry name" value="AfsR-DnrI-RedD_regulator"/>
</dbReference>
<dbReference type="RefSeq" id="WP_209643237.1">
    <property type="nucleotide sequence ID" value="NZ_JAGINW010000001.1"/>
</dbReference>
<gene>
    <name evidence="9" type="ORF">JOF56_006523</name>
</gene>
<dbReference type="SMART" id="SM00028">
    <property type="entry name" value="TPR"/>
    <property type="match status" value="4"/>
</dbReference>
<evidence type="ECO:0000256" key="2">
    <source>
        <dbReference type="ARBA" id="ARBA00022737"/>
    </source>
</evidence>
<dbReference type="PROSITE" id="PS50005">
    <property type="entry name" value="TPR"/>
    <property type="match status" value="1"/>
</dbReference>
<proteinExistence type="inferred from homology"/>
<dbReference type="Gene3D" id="1.25.40.10">
    <property type="entry name" value="Tetratricopeptide repeat domain"/>
    <property type="match status" value="3"/>
</dbReference>
<evidence type="ECO:0000313" key="9">
    <source>
        <dbReference type="EMBL" id="MBP2326138.1"/>
    </source>
</evidence>
<dbReference type="InterPro" id="IPR027417">
    <property type="entry name" value="P-loop_NTPase"/>
</dbReference>
<organism evidence="9 10">
    <name type="scientific">Kibdelosporangium banguiense</name>
    <dbReference type="NCBI Taxonomy" id="1365924"/>
    <lineage>
        <taxon>Bacteria</taxon>
        <taxon>Bacillati</taxon>
        <taxon>Actinomycetota</taxon>
        <taxon>Actinomycetes</taxon>
        <taxon>Pseudonocardiales</taxon>
        <taxon>Pseudonocardiaceae</taxon>
        <taxon>Kibdelosporangium</taxon>
    </lineage>
</organism>
<dbReference type="Gene3D" id="1.10.10.10">
    <property type="entry name" value="Winged helix-like DNA-binding domain superfamily/Winged helix DNA-binding domain"/>
    <property type="match status" value="1"/>
</dbReference>
<dbReference type="SUPFAM" id="SSF48452">
    <property type="entry name" value="TPR-like"/>
    <property type="match status" value="3"/>
</dbReference>
<reference evidence="9 10" key="1">
    <citation type="submission" date="2021-03" db="EMBL/GenBank/DDBJ databases">
        <title>Sequencing the genomes of 1000 actinobacteria strains.</title>
        <authorList>
            <person name="Klenk H.-P."/>
        </authorList>
    </citation>
    <scope>NUCLEOTIDE SEQUENCE [LARGE SCALE GENOMIC DNA]</scope>
    <source>
        <strain evidence="9 10">DSM 46670</strain>
    </source>
</reference>
<dbReference type="PROSITE" id="PS51755">
    <property type="entry name" value="OMPR_PHOB"/>
    <property type="match status" value="1"/>
</dbReference>
<dbReference type="PANTHER" id="PTHR35807:SF1">
    <property type="entry name" value="TRANSCRIPTIONAL REGULATOR REDD"/>
    <property type="match status" value="1"/>
</dbReference>
<evidence type="ECO:0000259" key="8">
    <source>
        <dbReference type="PROSITE" id="PS51755"/>
    </source>
</evidence>
<accession>A0ABS4TQE2</accession>
<dbReference type="Gene3D" id="1.10.8.430">
    <property type="entry name" value="Helical domain of apoptotic protease-activating factors"/>
    <property type="match status" value="1"/>
</dbReference>
<dbReference type="CDD" id="cd15831">
    <property type="entry name" value="BTAD"/>
    <property type="match status" value="1"/>
</dbReference>
<evidence type="ECO:0000256" key="4">
    <source>
        <dbReference type="ARBA" id="ARBA00023125"/>
    </source>
</evidence>
<evidence type="ECO:0000313" key="10">
    <source>
        <dbReference type="Proteomes" id="UP001519332"/>
    </source>
</evidence>
<dbReference type="InterPro" id="IPR016032">
    <property type="entry name" value="Sig_transdc_resp-reg_C-effctor"/>
</dbReference>
<evidence type="ECO:0000256" key="1">
    <source>
        <dbReference type="ARBA" id="ARBA00005820"/>
    </source>
</evidence>
<evidence type="ECO:0000256" key="6">
    <source>
        <dbReference type="PROSITE-ProRule" id="PRU00339"/>
    </source>
</evidence>
<sequence length="994" mass="109642">MEFQLLGPVRAWNDGHPIDLGVRKQRFVFAMMLLDANKLVPAERLVDLTWPEGAPRSARGVIHTHISRLRSVLGAAEAEHHGVALISNGPGYLLRCDPKRIDVNRFLELCVEARGMSDDEARIRVLDEALALWNGPALASVAPEETRARLSRHLDEARLLALEERFDAHLRLGRHAEIIHELTELEAEHPYRQQLAAQLMLALHRSDRGPEALAVYQKLYQRLDDELGIEPSPALRQLQIQVLRDDPVLTLDVRPAKPGPRQLPPDVDHYTGRQNDIDEICSLLTRQQSDDVLPVVAITGKPGLGKTALAVRAGRRLAARFPDGQLFIDLHGNGSRPRDPSEVLARFLRDLGVAGADVPSTMEERIGLLRDRTAGRKILLVLDNAATEQQVRSLIPGDSGCAVLITSRRRLAGLDMRKLVDLDVLAAHEALVLLGDLVGDDRLAEAEASAQRIVELCGGLPLALRIVGTKLRSRPHQTVAALAERLEDERTRLDELVGGDREIRASFLLSYDTLDAEHQRAFRLLALMPDNGLPMWGAAAVLGVDLRTAERLVENLVDANLLEGVPGRYRFHDLIRLYAQEKLEPDPERDTARTRMVNAYLYLGKIADARLEFGGLHQFDTPAFPLDAPAVLSYVESDPAGWLDEEYPGILEAIERAATSGQDELTCHLSATLAAFLELRGQWADLTRIASLSLAAAGRMSSPYWTAYALFAIGLAAREIRDFEQAENSFRAGLKILPEAGDPLLEVVTLLSVGVGKRLQGRWVEADGYFTGCLSVLEALDAPRWRAYTLRESGVLDRYRGQWERAEKSLRTAVSTFENLGDSRWIGASLRELGIIRREVGDLDGSLELLTRSRDALRTAGDLRREGAAWRCLADTHSEKGSLDEARYCAERSRDLLAQTLDAHGAACTDVCLADILLESGDLPAARVCLDKAMAALVSSGDPRWHAKSLVSHGRLLRATGDQAAAEAAWSEALQIFAELGAHQARQVRTLLQP</sequence>
<keyword evidence="5" id="KW-0804">Transcription</keyword>
<evidence type="ECO:0000256" key="5">
    <source>
        <dbReference type="ARBA" id="ARBA00023163"/>
    </source>
</evidence>
<dbReference type="Pfam" id="PF00931">
    <property type="entry name" value="NB-ARC"/>
    <property type="match status" value="1"/>
</dbReference>
<dbReference type="GO" id="GO:0003677">
    <property type="term" value="F:DNA binding"/>
    <property type="evidence" value="ECO:0007669"/>
    <property type="project" value="UniProtKB-KW"/>
</dbReference>
<dbReference type="InterPro" id="IPR001867">
    <property type="entry name" value="OmpR/PhoB-type_DNA-bd"/>
</dbReference>
<feature type="repeat" description="TPR" evidence="6">
    <location>
        <begin position="707"/>
        <end position="740"/>
    </location>
</feature>